<evidence type="ECO:0000313" key="2">
    <source>
        <dbReference type="EMBL" id="DAD23129.1"/>
    </source>
</evidence>
<proteinExistence type="predicted"/>
<keyword evidence="1" id="KW-0472">Membrane</keyword>
<comment type="caution">
    <text evidence="2">The sequence shown here is derived from an EMBL/GenBank/DDBJ whole genome shotgun (WGS) entry which is preliminary data.</text>
</comment>
<dbReference type="Proteomes" id="UP000607653">
    <property type="component" value="Unassembled WGS sequence"/>
</dbReference>
<sequence length="60" mass="6582">MPSSLGDLPITAWLSNVFSLSLSLSLSLFLSLSLSPSCQFAKTAASDAIRFMWWPPYLSK</sequence>
<feature type="transmembrane region" description="Helical" evidence="1">
    <location>
        <begin position="12"/>
        <end position="32"/>
    </location>
</feature>
<keyword evidence="1" id="KW-1133">Transmembrane helix</keyword>
<evidence type="ECO:0000256" key="1">
    <source>
        <dbReference type="SAM" id="Phobius"/>
    </source>
</evidence>
<protein>
    <submittedName>
        <fullName evidence="2">Uncharacterized protein</fullName>
    </submittedName>
</protein>
<dbReference type="AlphaFoldDB" id="A0A822XVL6"/>
<accession>A0A822XVL6</accession>
<organism evidence="2 3">
    <name type="scientific">Nelumbo nucifera</name>
    <name type="common">Sacred lotus</name>
    <dbReference type="NCBI Taxonomy" id="4432"/>
    <lineage>
        <taxon>Eukaryota</taxon>
        <taxon>Viridiplantae</taxon>
        <taxon>Streptophyta</taxon>
        <taxon>Embryophyta</taxon>
        <taxon>Tracheophyta</taxon>
        <taxon>Spermatophyta</taxon>
        <taxon>Magnoliopsida</taxon>
        <taxon>Proteales</taxon>
        <taxon>Nelumbonaceae</taxon>
        <taxon>Nelumbo</taxon>
    </lineage>
</organism>
<gene>
    <name evidence="2" type="ORF">HUJ06_024592</name>
</gene>
<dbReference type="EMBL" id="DUZY01000001">
    <property type="protein sequence ID" value="DAD23129.1"/>
    <property type="molecule type" value="Genomic_DNA"/>
</dbReference>
<keyword evidence="3" id="KW-1185">Reference proteome</keyword>
<evidence type="ECO:0000313" key="3">
    <source>
        <dbReference type="Proteomes" id="UP000607653"/>
    </source>
</evidence>
<reference evidence="2 3" key="1">
    <citation type="journal article" date="2020" name="Mol. Biol. Evol.">
        <title>Distinct Expression and Methylation Patterns for Genes with Different Fates following a Single Whole-Genome Duplication in Flowering Plants.</title>
        <authorList>
            <person name="Shi T."/>
            <person name="Rahmani R.S."/>
            <person name="Gugger P.F."/>
            <person name="Wang M."/>
            <person name="Li H."/>
            <person name="Zhang Y."/>
            <person name="Li Z."/>
            <person name="Wang Q."/>
            <person name="Van de Peer Y."/>
            <person name="Marchal K."/>
            <person name="Chen J."/>
        </authorList>
    </citation>
    <scope>NUCLEOTIDE SEQUENCE [LARGE SCALE GENOMIC DNA]</scope>
    <source>
        <tissue evidence="2">Leaf</tissue>
    </source>
</reference>
<name>A0A822XVL6_NELNU</name>
<keyword evidence="1" id="KW-0812">Transmembrane</keyword>